<sequence>MYYSIILAFTFIRSVHIWVYDRFLDIGLNLIELQSDPTSPDECLAEPVRPTVHSFCKVLTASDTSTHRRRLFKDGDQRV</sequence>
<keyword evidence="2" id="KW-1185">Reference proteome</keyword>
<evidence type="ECO:0000313" key="1">
    <source>
        <dbReference type="EMBL" id="KAI3706712.1"/>
    </source>
</evidence>
<dbReference type="Proteomes" id="UP001055879">
    <property type="component" value="Linkage Group LG08"/>
</dbReference>
<accession>A0ACB9A9C0</accession>
<name>A0ACB9A9C0_ARCLA</name>
<protein>
    <submittedName>
        <fullName evidence="1">Uncharacterized protein</fullName>
    </submittedName>
</protein>
<organism evidence="1 2">
    <name type="scientific">Arctium lappa</name>
    <name type="common">Greater burdock</name>
    <name type="synonym">Lappa major</name>
    <dbReference type="NCBI Taxonomy" id="4217"/>
    <lineage>
        <taxon>Eukaryota</taxon>
        <taxon>Viridiplantae</taxon>
        <taxon>Streptophyta</taxon>
        <taxon>Embryophyta</taxon>
        <taxon>Tracheophyta</taxon>
        <taxon>Spermatophyta</taxon>
        <taxon>Magnoliopsida</taxon>
        <taxon>eudicotyledons</taxon>
        <taxon>Gunneridae</taxon>
        <taxon>Pentapetalae</taxon>
        <taxon>asterids</taxon>
        <taxon>campanulids</taxon>
        <taxon>Asterales</taxon>
        <taxon>Asteraceae</taxon>
        <taxon>Carduoideae</taxon>
        <taxon>Cardueae</taxon>
        <taxon>Arctiinae</taxon>
        <taxon>Arctium</taxon>
    </lineage>
</organism>
<reference evidence="2" key="1">
    <citation type="journal article" date="2022" name="Mol. Ecol. Resour.">
        <title>The genomes of chicory, endive, great burdock and yacon provide insights into Asteraceae palaeo-polyploidization history and plant inulin production.</title>
        <authorList>
            <person name="Fan W."/>
            <person name="Wang S."/>
            <person name="Wang H."/>
            <person name="Wang A."/>
            <person name="Jiang F."/>
            <person name="Liu H."/>
            <person name="Zhao H."/>
            <person name="Xu D."/>
            <person name="Zhang Y."/>
        </authorList>
    </citation>
    <scope>NUCLEOTIDE SEQUENCE [LARGE SCALE GENOMIC DNA]</scope>
    <source>
        <strain evidence="2">cv. Niubang</strain>
    </source>
</reference>
<reference evidence="1 2" key="2">
    <citation type="journal article" date="2022" name="Mol. Ecol. Resour.">
        <title>The genomes of chicory, endive, great burdock and yacon provide insights into Asteraceae paleo-polyploidization history and plant inulin production.</title>
        <authorList>
            <person name="Fan W."/>
            <person name="Wang S."/>
            <person name="Wang H."/>
            <person name="Wang A."/>
            <person name="Jiang F."/>
            <person name="Liu H."/>
            <person name="Zhao H."/>
            <person name="Xu D."/>
            <person name="Zhang Y."/>
        </authorList>
    </citation>
    <scope>NUCLEOTIDE SEQUENCE [LARGE SCALE GENOMIC DNA]</scope>
    <source>
        <strain evidence="2">cv. Niubang</strain>
    </source>
</reference>
<dbReference type="EMBL" id="CM042054">
    <property type="protein sequence ID" value="KAI3706712.1"/>
    <property type="molecule type" value="Genomic_DNA"/>
</dbReference>
<gene>
    <name evidence="1" type="ORF">L6452_24638</name>
</gene>
<evidence type="ECO:0000313" key="2">
    <source>
        <dbReference type="Proteomes" id="UP001055879"/>
    </source>
</evidence>
<proteinExistence type="predicted"/>
<comment type="caution">
    <text evidence="1">The sequence shown here is derived from an EMBL/GenBank/DDBJ whole genome shotgun (WGS) entry which is preliminary data.</text>
</comment>